<organism evidence="8 9">
    <name type="scientific">Treponema berlinense</name>
    <dbReference type="NCBI Taxonomy" id="225004"/>
    <lineage>
        <taxon>Bacteria</taxon>
        <taxon>Pseudomonadati</taxon>
        <taxon>Spirochaetota</taxon>
        <taxon>Spirochaetia</taxon>
        <taxon>Spirochaetales</taxon>
        <taxon>Treponemataceae</taxon>
        <taxon>Treponema</taxon>
    </lineage>
</organism>
<dbReference type="Pfam" id="PF00696">
    <property type="entry name" value="AA_kinase"/>
    <property type="match status" value="1"/>
</dbReference>
<dbReference type="EC" id="2.3.1.1" evidence="3"/>
<comment type="similarity">
    <text evidence="2">Belongs to the acetyltransferase family. ArgA subfamily.</text>
</comment>
<dbReference type="CDD" id="cd04301">
    <property type="entry name" value="NAT_SF"/>
    <property type="match status" value="1"/>
</dbReference>
<dbReference type="InterPro" id="IPR036393">
    <property type="entry name" value="AceGlu_kinase-like_sf"/>
</dbReference>
<dbReference type="SUPFAM" id="SSF53633">
    <property type="entry name" value="Carbamate kinase-like"/>
    <property type="match status" value="1"/>
</dbReference>
<accession>A0A1T4Q9U4</accession>
<evidence type="ECO:0000256" key="1">
    <source>
        <dbReference type="ARBA" id="ARBA00004925"/>
    </source>
</evidence>
<dbReference type="HAMAP" id="MF_01105">
    <property type="entry name" value="N_acetyl_glu_synth"/>
    <property type="match status" value="1"/>
</dbReference>
<dbReference type="STRING" id="225004.SAMN02745152_01904"/>
<evidence type="ECO:0000256" key="6">
    <source>
        <dbReference type="ARBA" id="ARBA00048372"/>
    </source>
</evidence>
<dbReference type="InterPro" id="IPR000182">
    <property type="entry name" value="GNAT_dom"/>
</dbReference>
<dbReference type="NCBIfam" id="TIGR01890">
    <property type="entry name" value="N-Ac-Glu-synth"/>
    <property type="match status" value="1"/>
</dbReference>
<dbReference type="GO" id="GO:0006526">
    <property type="term" value="P:L-arginine biosynthetic process"/>
    <property type="evidence" value="ECO:0007669"/>
    <property type="project" value="UniProtKB-UniPathway"/>
</dbReference>
<dbReference type="Gene3D" id="3.40.1160.10">
    <property type="entry name" value="Acetylglutamate kinase-like"/>
    <property type="match status" value="1"/>
</dbReference>
<name>A0A1T4Q9U4_9SPIR</name>
<evidence type="ECO:0000256" key="2">
    <source>
        <dbReference type="ARBA" id="ARBA00009145"/>
    </source>
</evidence>
<evidence type="ECO:0000256" key="5">
    <source>
        <dbReference type="ARBA" id="ARBA00023315"/>
    </source>
</evidence>
<dbReference type="OrthoDB" id="9802238at2"/>
<proteinExistence type="inferred from homology"/>
<dbReference type="GeneID" id="303368133"/>
<dbReference type="GO" id="GO:0005737">
    <property type="term" value="C:cytoplasm"/>
    <property type="evidence" value="ECO:0007669"/>
    <property type="project" value="InterPro"/>
</dbReference>
<evidence type="ECO:0000313" key="8">
    <source>
        <dbReference type="EMBL" id="SKA00533.1"/>
    </source>
</evidence>
<dbReference type="Gene3D" id="3.40.630.30">
    <property type="match status" value="1"/>
</dbReference>
<dbReference type="EMBL" id="FUXC01000012">
    <property type="protein sequence ID" value="SKA00533.1"/>
    <property type="molecule type" value="Genomic_DNA"/>
</dbReference>
<dbReference type="PIRSF" id="PIRSF000423">
    <property type="entry name" value="ArgA"/>
    <property type="match status" value="1"/>
</dbReference>
<keyword evidence="4" id="KW-0808">Transferase</keyword>
<dbReference type="InterPro" id="IPR010167">
    <property type="entry name" value="NH2A_AcTrfase"/>
</dbReference>
<evidence type="ECO:0000313" key="9">
    <source>
        <dbReference type="Proteomes" id="UP000190395"/>
    </source>
</evidence>
<dbReference type="InterPro" id="IPR001048">
    <property type="entry name" value="Asp/Glu/Uridylate_kinase"/>
</dbReference>
<dbReference type="PANTHER" id="PTHR30602">
    <property type="entry name" value="AMINO-ACID ACETYLTRANSFERASE"/>
    <property type="match status" value="1"/>
</dbReference>
<evidence type="ECO:0000256" key="3">
    <source>
        <dbReference type="ARBA" id="ARBA00012697"/>
    </source>
</evidence>
<keyword evidence="9" id="KW-1185">Reference proteome</keyword>
<dbReference type="AlphaFoldDB" id="A0A1T4Q9U4"/>
<keyword evidence="5" id="KW-0012">Acyltransferase</keyword>
<gene>
    <name evidence="8" type="ORF">SAMN02745152_01904</name>
</gene>
<evidence type="ECO:0000256" key="4">
    <source>
        <dbReference type="ARBA" id="ARBA00022679"/>
    </source>
</evidence>
<dbReference type="UniPathway" id="UPA00068">
    <property type="reaction ID" value="UER00106"/>
</dbReference>
<feature type="domain" description="N-acetyltransferase" evidence="7">
    <location>
        <begin position="315"/>
        <end position="453"/>
    </location>
</feature>
<dbReference type="InterPro" id="IPR016181">
    <property type="entry name" value="Acyl_CoA_acyltransferase"/>
</dbReference>
<sequence length="460" mass="51032">MTQAEKSIQERADSIRDVIRYIGRFNNAIVVIYIDDRIIDSPMFTSHIHDIGLIKQSGLKVLLVPGAHKRIDGILSKNSIEWTSCNGSRITSPQAMELIKTAAFEVANNVMTSLAGEHITAVIGNWVRARGKGVINGIDFGTAGEIDKIDDLSLKTVLEDGFIPIFPCIGWSLNGKPYNISSMQLATQLAVHLKADKLFFLVPDGEVTEKNFKLPEGIGLSPEGHVPALNIEEAEEFISVNEDEEKLKASDKKIVFEKENALRKNIISILKLSKEACKKGVARAHILNGSVDGTLPCEIFSNLGSGTMVYSSDYGKIRAMRREDISQVLSIIRPFVLDGILLPRTEEQLEASYSDYIVFEIDGAVRACSALHIYDRTQAEIAAVAVDKTFAHIGIGPKMIAYLIEKAKTINLESIFILTTQTADWFESQGFKADSVDSLPEKRRKMWNEKRGSKVFRLFL</sequence>
<dbReference type="RefSeq" id="WP_078931638.1">
    <property type="nucleotide sequence ID" value="NZ_FUXC01000012.1"/>
</dbReference>
<reference evidence="8 9" key="1">
    <citation type="submission" date="2017-02" db="EMBL/GenBank/DDBJ databases">
        <authorList>
            <person name="Peterson S.W."/>
        </authorList>
    </citation>
    <scope>NUCLEOTIDE SEQUENCE [LARGE SCALE GENOMIC DNA]</scope>
    <source>
        <strain evidence="8 9">ATCC BAA-909</strain>
    </source>
</reference>
<dbReference type="SUPFAM" id="SSF55729">
    <property type="entry name" value="Acyl-CoA N-acyltransferases (Nat)"/>
    <property type="match status" value="1"/>
</dbReference>
<evidence type="ECO:0000259" key="7">
    <source>
        <dbReference type="PROSITE" id="PS51186"/>
    </source>
</evidence>
<protein>
    <recommendedName>
        <fullName evidence="3">amino-acid N-acetyltransferase</fullName>
        <ecNumber evidence="3">2.3.1.1</ecNumber>
    </recommendedName>
</protein>
<dbReference type="PROSITE" id="PS51186">
    <property type="entry name" value="GNAT"/>
    <property type="match status" value="1"/>
</dbReference>
<dbReference type="Pfam" id="PF00583">
    <property type="entry name" value="Acetyltransf_1"/>
    <property type="match status" value="1"/>
</dbReference>
<dbReference type="Proteomes" id="UP000190395">
    <property type="component" value="Unassembled WGS sequence"/>
</dbReference>
<comment type="pathway">
    <text evidence="1">Amino-acid biosynthesis; L-arginine biosynthesis; N(2)-acetyl-L-ornithine from L-glutamate: step 1/4.</text>
</comment>
<dbReference type="PANTHER" id="PTHR30602:SF12">
    <property type="entry name" value="AMINO-ACID ACETYLTRANSFERASE NAGS1, CHLOROPLASTIC-RELATED"/>
    <property type="match status" value="1"/>
</dbReference>
<comment type="catalytic activity">
    <reaction evidence="6">
        <text>L-glutamate + acetyl-CoA = N-acetyl-L-glutamate + CoA + H(+)</text>
        <dbReference type="Rhea" id="RHEA:24292"/>
        <dbReference type="ChEBI" id="CHEBI:15378"/>
        <dbReference type="ChEBI" id="CHEBI:29985"/>
        <dbReference type="ChEBI" id="CHEBI:44337"/>
        <dbReference type="ChEBI" id="CHEBI:57287"/>
        <dbReference type="ChEBI" id="CHEBI:57288"/>
        <dbReference type="EC" id="2.3.1.1"/>
    </reaction>
</comment>
<dbReference type="GO" id="GO:0004042">
    <property type="term" value="F:L-glutamate N-acetyltransferase activity"/>
    <property type="evidence" value="ECO:0007669"/>
    <property type="project" value="InterPro"/>
</dbReference>